<proteinExistence type="inferred from homology"/>
<dbReference type="GO" id="GO:0009277">
    <property type="term" value="C:fungal-type cell wall"/>
    <property type="evidence" value="ECO:0007669"/>
    <property type="project" value="TreeGrafter"/>
</dbReference>
<dbReference type="GO" id="GO:0005886">
    <property type="term" value="C:plasma membrane"/>
    <property type="evidence" value="ECO:0007669"/>
    <property type="project" value="UniProtKB-SubCell"/>
</dbReference>
<comment type="function">
    <text evidence="17">Glucanases play a role in cell expansion during growth, in cell-cell fusion during mating, and in spore release during sporulation. This enzyme may be involved in beta-glucan degradation. Active on laminarin and lichenan.</text>
</comment>
<evidence type="ECO:0000256" key="8">
    <source>
        <dbReference type="ARBA" id="ARBA00022525"/>
    </source>
</evidence>
<evidence type="ECO:0000256" key="16">
    <source>
        <dbReference type="ARBA" id="ARBA00023326"/>
    </source>
</evidence>
<dbReference type="EC" id="3.2.1.39" evidence="5"/>
<evidence type="ECO:0000256" key="3">
    <source>
        <dbReference type="ARBA" id="ARBA00004401"/>
    </source>
</evidence>
<organism evidence="23 24">
    <name type="scientific">Claviceps aff. purpurea</name>
    <dbReference type="NCBI Taxonomy" id="1967640"/>
    <lineage>
        <taxon>Eukaryota</taxon>
        <taxon>Fungi</taxon>
        <taxon>Dikarya</taxon>
        <taxon>Ascomycota</taxon>
        <taxon>Pezizomycotina</taxon>
        <taxon>Sordariomycetes</taxon>
        <taxon>Hypocreomycetidae</taxon>
        <taxon>Hypocreales</taxon>
        <taxon>Clavicipitaceae</taxon>
        <taxon>Claviceps</taxon>
    </lineage>
</organism>
<dbReference type="GO" id="GO:0005576">
    <property type="term" value="C:extracellular region"/>
    <property type="evidence" value="ECO:0007669"/>
    <property type="project" value="TreeGrafter"/>
</dbReference>
<keyword evidence="22" id="KW-0812">Transmembrane</keyword>
<keyword evidence="11" id="KW-0735">Signal-anchor</keyword>
<keyword evidence="14" id="KW-0119">Carbohydrate metabolism</keyword>
<sequence length="726" mass="79402">MPRYPNGDPSEREPLEGPHDYIDSPRRDAANAFEDNYSSNSEPPYYDMTSLGHPQQSYVSDTMHPQQQPKKYQPYQPFVKRDSSSSSSYGDDRGTVAPPPPPPHRSELSRIDGSQQRVEHLARNNNPPDEDHYSEHAAGGMYDSSYDVADHNARESDMEALGGSTGQLPPPPSRAQYPSSSTSAYHSTLPSVGYVSDNRMNRVSGQQQLLEPGSRSTLNPFGTPSATHSPARSIKSFGTESYADDPYQGRTTSHRYHDATLGVVNPHEIIDDGDDGLHYGKHSQRTSILSLSQSDRARGVVGPAAAAGGAAGIGAAAAAMGGPPVGSDYGRRGGGNSQLDREKASRWTSSKRGSNSKKWKWAVIILVFLIVVGAIIGGVVGSMIAGNKKSGGRGQSASDDLDKNGDLDINSSEIKALMNNKNLHKVFPGMDYTPFNTQYPDCIHNPPSQNNITRDVAVLSQLTNKIRLYGTDCNQTQMLIHAIDRLQLKNDVKIWLGVWQDKNTTTNARQLAQMWDILDQYGSEPFEGVIVANEILFRKEMTVTQLGTILDGVRSNFSTKGIKLPVASSDLGDDWTADLGAESDYIMANIHPFFAGTSAEDAASWTYDFWTGKDKPFWKTDSSKNIISETGWPSAGGKNCGESPVCTSSTPGSVASIDGMNTFMENWVCQALANGTNYFWFEAFDEPWKIRFNEGDKNWEDKWGLMDQNRKLKSGVKIPDCGGKTV</sequence>
<feature type="region of interest" description="Disordered" evidence="21">
    <location>
        <begin position="327"/>
        <end position="352"/>
    </location>
</feature>
<evidence type="ECO:0000256" key="21">
    <source>
        <dbReference type="SAM" id="MobiDB-lite"/>
    </source>
</evidence>
<dbReference type="InterPro" id="IPR017853">
    <property type="entry name" value="GH"/>
</dbReference>
<feature type="compositionally biased region" description="Basic and acidic residues" evidence="21">
    <location>
        <begin position="9"/>
        <end position="29"/>
    </location>
</feature>
<evidence type="ECO:0000256" key="5">
    <source>
        <dbReference type="ARBA" id="ARBA00012780"/>
    </source>
</evidence>
<protein>
    <recommendedName>
        <fullName evidence="5">glucan endo-1,3-beta-D-glucosidase</fullName>
        <ecNumber evidence="5">3.2.1.39</ecNumber>
    </recommendedName>
    <alternativeName>
        <fullName evidence="19">Endo-1,3-beta-glucanase btgC</fullName>
    </alternativeName>
    <alternativeName>
        <fullName evidence="18">Laminarinase btgC</fullName>
    </alternativeName>
</protein>
<evidence type="ECO:0000256" key="4">
    <source>
        <dbReference type="ARBA" id="ARBA00008773"/>
    </source>
</evidence>
<evidence type="ECO:0000256" key="7">
    <source>
        <dbReference type="ARBA" id="ARBA00022512"/>
    </source>
</evidence>
<evidence type="ECO:0000256" key="1">
    <source>
        <dbReference type="ARBA" id="ARBA00000382"/>
    </source>
</evidence>
<name>A0A9P7QCN8_9HYPO</name>
<keyword evidence="15" id="KW-0961">Cell wall biogenesis/degradation</keyword>
<dbReference type="GO" id="GO:0071555">
    <property type="term" value="P:cell wall organization"/>
    <property type="evidence" value="ECO:0007669"/>
    <property type="project" value="UniProtKB-KW"/>
</dbReference>
<evidence type="ECO:0000256" key="18">
    <source>
        <dbReference type="ARBA" id="ARBA00042373"/>
    </source>
</evidence>
<dbReference type="Pfam" id="PF00332">
    <property type="entry name" value="Glyco_hydro_17"/>
    <property type="match status" value="1"/>
</dbReference>
<evidence type="ECO:0000256" key="20">
    <source>
        <dbReference type="RuleBase" id="RU004335"/>
    </source>
</evidence>
<evidence type="ECO:0000256" key="11">
    <source>
        <dbReference type="ARBA" id="ARBA00022968"/>
    </source>
</evidence>
<feature type="transmembrane region" description="Helical" evidence="22">
    <location>
        <begin position="361"/>
        <end position="385"/>
    </location>
</feature>
<evidence type="ECO:0000313" key="23">
    <source>
        <dbReference type="EMBL" id="KAG6288286.1"/>
    </source>
</evidence>
<dbReference type="GO" id="GO:0000272">
    <property type="term" value="P:polysaccharide catabolic process"/>
    <property type="evidence" value="ECO:0007669"/>
    <property type="project" value="UniProtKB-KW"/>
</dbReference>
<feature type="compositionally biased region" description="Polar residues" evidence="21">
    <location>
        <begin position="176"/>
        <end position="185"/>
    </location>
</feature>
<dbReference type="GO" id="GO:0042973">
    <property type="term" value="F:glucan endo-1,3-beta-D-glucosidase activity"/>
    <property type="evidence" value="ECO:0007669"/>
    <property type="project" value="UniProtKB-EC"/>
</dbReference>
<keyword evidence="22" id="KW-1133">Transmembrane helix</keyword>
<keyword evidence="9" id="KW-0732">Signal</keyword>
<gene>
    <name evidence="23" type="ORF">E4U09_005651</name>
</gene>
<evidence type="ECO:0000256" key="13">
    <source>
        <dbReference type="ARBA" id="ARBA00023180"/>
    </source>
</evidence>
<dbReference type="InterPro" id="IPR050732">
    <property type="entry name" value="Beta-glucan_modifiers"/>
</dbReference>
<evidence type="ECO:0000256" key="22">
    <source>
        <dbReference type="SAM" id="Phobius"/>
    </source>
</evidence>
<keyword evidence="8" id="KW-0964">Secreted</keyword>
<keyword evidence="24" id="KW-1185">Reference proteome</keyword>
<dbReference type="Gene3D" id="3.20.20.80">
    <property type="entry name" value="Glycosidases"/>
    <property type="match status" value="1"/>
</dbReference>
<evidence type="ECO:0000256" key="9">
    <source>
        <dbReference type="ARBA" id="ARBA00022729"/>
    </source>
</evidence>
<accession>A0A9P7QCN8</accession>
<evidence type="ECO:0000256" key="14">
    <source>
        <dbReference type="ARBA" id="ARBA00023277"/>
    </source>
</evidence>
<dbReference type="PANTHER" id="PTHR16631">
    <property type="entry name" value="GLUCAN 1,3-BETA-GLUCOSIDASE"/>
    <property type="match status" value="1"/>
</dbReference>
<comment type="similarity">
    <text evidence="4 20">Belongs to the glycosyl hydrolase 17 family.</text>
</comment>
<feature type="region of interest" description="Disordered" evidence="21">
    <location>
        <begin position="1"/>
        <end position="185"/>
    </location>
</feature>
<dbReference type="EMBL" id="SRRH01000484">
    <property type="protein sequence ID" value="KAG6288286.1"/>
    <property type="molecule type" value="Genomic_DNA"/>
</dbReference>
<feature type="compositionally biased region" description="Low complexity" evidence="21">
    <location>
        <begin position="65"/>
        <end position="77"/>
    </location>
</feature>
<keyword evidence="10" id="KW-0378">Hydrolase</keyword>
<dbReference type="Proteomes" id="UP000707071">
    <property type="component" value="Unassembled WGS sequence"/>
</dbReference>
<evidence type="ECO:0000256" key="2">
    <source>
        <dbReference type="ARBA" id="ARBA00004191"/>
    </source>
</evidence>
<evidence type="ECO:0000256" key="6">
    <source>
        <dbReference type="ARBA" id="ARBA00022475"/>
    </source>
</evidence>
<evidence type="ECO:0000256" key="19">
    <source>
        <dbReference type="ARBA" id="ARBA00043078"/>
    </source>
</evidence>
<feature type="compositionally biased region" description="Polar residues" evidence="21">
    <location>
        <begin position="52"/>
        <end position="64"/>
    </location>
</feature>
<keyword evidence="13" id="KW-0325">Glycoprotein</keyword>
<comment type="catalytic activity">
    <reaction evidence="1">
        <text>Hydrolysis of (1-&gt;3)-beta-D-glucosidic linkages in (1-&gt;3)-beta-D-glucans.</text>
        <dbReference type="EC" id="3.2.1.39"/>
    </reaction>
</comment>
<evidence type="ECO:0000256" key="17">
    <source>
        <dbReference type="ARBA" id="ARBA00037649"/>
    </source>
</evidence>
<dbReference type="InterPro" id="IPR000490">
    <property type="entry name" value="Glyco_hydro_17"/>
</dbReference>
<keyword evidence="16" id="KW-0624">Polysaccharide degradation</keyword>
<evidence type="ECO:0000256" key="10">
    <source>
        <dbReference type="ARBA" id="ARBA00022801"/>
    </source>
</evidence>
<keyword evidence="7" id="KW-0134">Cell wall</keyword>
<reference evidence="23 24" key="1">
    <citation type="journal article" date="2020" name="bioRxiv">
        <title>Whole genome comparisons of ergot fungi reveals the divergence and evolution of species within the genus Claviceps are the result of varying mechanisms driving genome evolution and host range expansion.</title>
        <authorList>
            <person name="Wyka S.A."/>
            <person name="Mondo S.J."/>
            <person name="Liu M."/>
            <person name="Dettman J."/>
            <person name="Nalam V."/>
            <person name="Broders K.D."/>
        </authorList>
    </citation>
    <scope>NUCLEOTIDE SEQUENCE [LARGE SCALE GENOMIC DNA]</scope>
    <source>
        <strain evidence="23 24">Clav52</strain>
    </source>
</reference>
<dbReference type="PANTHER" id="PTHR16631:SF17">
    <property type="entry name" value="GLUCAN ENDO-1,3-BETA-GLUCOSIDASE BTGC"/>
    <property type="match status" value="1"/>
</dbReference>
<dbReference type="FunFam" id="3.20.20.80:FF:000151">
    <property type="entry name" value="Glucan endo-1,3-beta-glucosidase btgC"/>
    <property type="match status" value="1"/>
</dbReference>
<feature type="region of interest" description="Disordered" evidence="21">
    <location>
        <begin position="207"/>
        <end position="248"/>
    </location>
</feature>
<keyword evidence="6" id="KW-1003">Cell membrane</keyword>
<feature type="compositionally biased region" description="Basic and acidic residues" evidence="21">
    <location>
        <begin position="148"/>
        <end position="157"/>
    </location>
</feature>
<dbReference type="AlphaFoldDB" id="A0A9P7QCN8"/>
<evidence type="ECO:0000256" key="15">
    <source>
        <dbReference type="ARBA" id="ARBA00023316"/>
    </source>
</evidence>
<evidence type="ECO:0000256" key="12">
    <source>
        <dbReference type="ARBA" id="ARBA00023136"/>
    </source>
</evidence>
<dbReference type="SUPFAM" id="SSF51445">
    <property type="entry name" value="(Trans)glycosidases"/>
    <property type="match status" value="1"/>
</dbReference>
<comment type="caution">
    <text evidence="23">The sequence shown here is derived from an EMBL/GenBank/DDBJ whole genome shotgun (WGS) entry which is preliminary data.</text>
</comment>
<feature type="compositionally biased region" description="Polar residues" evidence="21">
    <location>
        <begin position="207"/>
        <end position="230"/>
    </location>
</feature>
<comment type="subcellular location">
    <subcellularLocation>
        <location evidence="3">Cell membrane</location>
        <topology evidence="3">Single-pass type II membrane protein</topology>
    </subcellularLocation>
    <subcellularLocation>
        <location evidence="2">Secreted</location>
        <location evidence="2">Cell wall</location>
    </subcellularLocation>
</comment>
<keyword evidence="12 22" id="KW-0472">Membrane</keyword>
<dbReference type="GO" id="GO:0009986">
    <property type="term" value="C:cell surface"/>
    <property type="evidence" value="ECO:0007669"/>
    <property type="project" value="TreeGrafter"/>
</dbReference>
<evidence type="ECO:0000313" key="24">
    <source>
        <dbReference type="Proteomes" id="UP000707071"/>
    </source>
</evidence>